<dbReference type="GO" id="GO:0046872">
    <property type="term" value="F:metal ion binding"/>
    <property type="evidence" value="ECO:0007669"/>
    <property type="project" value="UniProtKB-KW"/>
</dbReference>
<gene>
    <name evidence="5" type="ORF">POM88_001731</name>
</gene>
<reference evidence="5" key="2">
    <citation type="submission" date="2023-05" db="EMBL/GenBank/DDBJ databases">
        <authorList>
            <person name="Schelkunov M.I."/>
        </authorList>
    </citation>
    <scope>NUCLEOTIDE SEQUENCE</scope>
    <source>
        <strain evidence="5">Hsosn_3</strain>
        <tissue evidence="5">Leaf</tissue>
    </source>
</reference>
<reference evidence="5" key="1">
    <citation type="submission" date="2023-02" db="EMBL/GenBank/DDBJ databases">
        <title>Genome of toxic invasive species Heracleum sosnowskyi carries increased number of genes despite the absence of recent whole-genome duplications.</title>
        <authorList>
            <person name="Schelkunov M."/>
            <person name="Shtratnikova V."/>
            <person name="Makarenko M."/>
            <person name="Klepikova A."/>
            <person name="Omelchenko D."/>
            <person name="Novikova G."/>
            <person name="Obukhova E."/>
            <person name="Bogdanov V."/>
            <person name="Penin A."/>
            <person name="Logacheva M."/>
        </authorList>
    </citation>
    <scope>NUCLEOTIDE SEQUENCE</scope>
    <source>
        <strain evidence="5">Hsosn_3</strain>
        <tissue evidence="5">Leaf</tissue>
    </source>
</reference>
<dbReference type="FunFam" id="4.10.372.10:FF:000001">
    <property type="entry name" value="Lipoxygenase"/>
    <property type="match status" value="1"/>
</dbReference>
<feature type="domain" description="Lipoxygenase" evidence="4">
    <location>
        <begin position="1"/>
        <end position="131"/>
    </location>
</feature>
<keyword evidence="6" id="KW-1185">Reference proteome</keyword>
<dbReference type="PRINTS" id="PR00468">
    <property type="entry name" value="PLTLPOXGNASE"/>
</dbReference>
<dbReference type="PROSITE" id="PS51393">
    <property type="entry name" value="LIPOXYGENASE_3"/>
    <property type="match status" value="1"/>
</dbReference>
<dbReference type="Proteomes" id="UP001237642">
    <property type="component" value="Unassembled WGS sequence"/>
</dbReference>
<dbReference type="GO" id="GO:0034440">
    <property type="term" value="P:lipid oxidation"/>
    <property type="evidence" value="ECO:0007669"/>
    <property type="project" value="InterPro"/>
</dbReference>
<dbReference type="InterPro" id="IPR000907">
    <property type="entry name" value="LipOase"/>
</dbReference>
<protein>
    <submittedName>
        <fullName evidence="5">Lipoxygenase domain-containing protein</fullName>
    </submittedName>
</protein>
<dbReference type="PANTHER" id="PTHR11771">
    <property type="entry name" value="LIPOXYGENASE"/>
    <property type="match status" value="1"/>
</dbReference>
<dbReference type="InterPro" id="IPR036226">
    <property type="entry name" value="LipOase_C_sf"/>
</dbReference>
<sequence length="131" mass="15344">MIVTMRVDSLYYVWKIYVPRDERFSHIKFSDFLDYALKSLGQIVVPEINALFDKTLGEFDTFQDVMKLYEGGVKLPDGDKLKTIKECIPWEMLKELVRIDSEQFLKFPMPDVIKGNIISFCLTAFNLRSTF</sequence>
<dbReference type="GO" id="GO:0016702">
    <property type="term" value="F:oxidoreductase activity, acting on single donors with incorporation of molecular oxygen, incorporation of two atoms of oxygen"/>
    <property type="evidence" value="ECO:0007669"/>
    <property type="project" value="InterPro"/>
</dbReference>
<keyword evidence="3" id="KW-0560">Oxidoreductase</keyword>
<evidence type="ECO:0000256" key="2">
    <source>
        <dbReference type="ARBA" id="ARBA00022964"/>
    </source>
</evidence>
<evidence type="ECO:0000256" key="1">
    <source>
        <dbReference type="ARBA" id="ARBA00022723"/>
    </source>
</evidence>
<comment type="caution">
    <text evidence="5">The sequence shown here is derived from an EMBL/GenBank/DDBJ whole genome shotgun (WGS) entry which is preliminary data.</text>
</comment>
<evidence type="ECO:0000259" key="4">
    <source>
        <dbReference type="PROSITE" id="PS51393"/>
    </source>
</evidence>
<evidence type="ECO:0000256" key="3">
    <source>
        <dbReference type="ARBA" id="ARBA00023002"/>
    </source>
</evidence>
<name>A0AAD8JE90_9APIA</name>
<evidence type="ECO:0000313" key="6">
    <source>
        <dbReference type="Proteomes" id="UP001237642"/>
    </source>
</evidence>
<dbReference type="AlphaFoldDB" id="A0AAD8JE90"/>
<evidence type="ECO:0000313" key="5">
    <source>
        <dbReference type="EMBL" id="KAK1402126.1"/>
    </source>
</evidence>
<accession>A0AAD8JE90</accession>
<dbReference type="Gene3D" id="4.10.372.10">
    <property type="entry name" value="Lipoxygenase-1, Domain 3"/>
    <property type="match status" value="1"/>
</dbReference>
<dbReference type="Pfam" id="PF00305">
    <property type="entry name" value="Lipoxygenase"/>
    <property type="match status" value="1"/>
</dbReference>
<dbReference type="InterPro" id="IPR027433">
    <property type="entry name" value="Lipoxygenase_dom_3"/>
</dbReference>
<proteinExistence type="predicted"/>
<dbReference type="SUPFAM" id="SSF48484">
    <property type="entry name" value="Lipoxigenase"/>
    <property type="match status" value="1"/>
</dbReference>
<dbReference type="EMBL" id="JAUIZM010000001">
    <property type="protein sequence ID" value="KAK1402126.1"/>
    <property type="molecule type" value="Genomic_DNA"/>
</dbReference>
<keyword evidence="1" id="KW-0479">Metal-binding</keyword>
<dbReference type="InterPro" id="IPR001246">
    <property type="entry name" value="LipOase_plant"/>
</dbReference>
<organism evidence="5 6">
    <name type="scientific">Heracleum sosnowskyi</name>
    <dbReference type="NCBI Taxonomy" id="360622"/>
    <lineage>
        <taxon>Eukaryota</taxon>
        <taxon>Viridiplantae</taxon>
        <taxon>Streptophyta</taxon>
        <taxon>Embryophyta</taxon>
        <taxon>Tracheophyta</taxon>
        <taxon>Spermatophyta</taxon>
        <taxon>Magnoliopsida</taxon>
        <taxon>eudicotyledons</taxon>
        <taxon>Gunneridae</taxon>
        <taxon>Pentapetalae</taxon>
        <taxon>asterids</taxon>
        <taxon>campanulids</taxon>
        <taxon>Apiales</taxon>
        <taxon>Apiaceae</taxon>
        <taxon>Apioideae</taxon>
        <taxon>apioid superclade</taxon>
        <taxon>Tordylieae</taxon>
        <taxon>Tordyliinae</taxon>
        <taxon>Heracleum</taxon>
    </lineage>
</organism>
<dbReference type="InterPro" id="IPR013819">
    <property type="entry name" value="LipOase_C"/>
</dbReference>
<keyword evidence="2" id="KW-0223">Dioxygenase</keyword>